<dbReference type="Pfam" id="PF08279">
    <property type="entry name" value="HTH_11"/>
    <property type="match status" value="1"/>
</dbReference>
<proteinExistence type="predicted"/>
<accession>A0A1L8RFL0</accession>
<gene>
    <name evidence="5" type="ORF">RU97_GL001968</name>
</gene>
<dbReference type="InterPro" id="IPR050661">
    <property type="entry name" value="BglG_antiterminators"/>
</dbReference>
<evidence type="ECO:0008006" key="7">
    <source>
        <dbReference type="Google" id="ProtNLM"/>
    </source>
</evidence>
<feature type="domain" description="Helix-turn-helix type 11" evidence="4">
    <location>
        <begin position="11"/>
        <end position="53"/>
    </location>
</feature>
<keyword evidence="1" id="KW-0805">Transcription regulation</keyword>
<organism evidence="5 6">
    <name type="scientific">Enterococcus canis</name>
    <dbReference type="NCBI Taxonomy" id="214095"/>
    <lineage>
        <taxon>Bacteria</taxon>
        <taxon>Bacillati</taxon>
        <taxon>Bacillota</taxon>
        <taxon>Bacilli</taxon>
        <taxon>Lactobacillales</taxon>
        <taxon>Enterococcaceae</taxon>
        <taxon>Enterococcus</taxon>
    </lineage>
</organism>
<evidence type="ECO:0000256" key="2">
    <source>
        <dbReference type="ARBA" id="ARBA00023163"/>
    </source>
</evidence>
<evidence type="ECO:0000313" key="6">
    <source>
        <dbReference type="Proteomes" id="UP000181884"/>
    </source>
</evidence>
<keyword evidence="2" id="KW-0804">Transcription</keyword>
<dbReference type="PANTHER" id="PTHR30185">
    <property type="entry name" value="CRYPTIC BETA-GLUCOSIDE BGL OPERON ANTITERMINATOR"/>
    <property type="match status" value="1"/>
</dbReference>
<dbReference type="STRING" id="214095.RU97_GL001968"/>
<dbReference type="Proteomes" id="UP000181884">
    <property type="component" value="Unassembled WGS sequence"/>
</dbReference>
<dbReference type="RefSeq" id="WP_071858961.1">
    <property type="nucleotide sequence ID" value="NZ_JXKH01000004.1"/>
</dbReference>
<dbReference type="PANTHER" id="PTHR30185:SF18">
    <property type="entry name" value="TRANSCRIPTIONAL REGULATOR MTLR"/>
    <property type="match status" value="1"/>
</dbReference>
<reference evidence="5 6" key="1">
    <citation type="submission" date="2014-12" db="EMBL/GenBank/DDBJ databases">
        <title>Draft genome sequences of 29 type strains of Enterococci.</title>
        <authorList>
            <person name="Zhong Z."/>
            <person name="Sun Z."/>
            <person name="Liu W."/>
            <person name="Zhang W."/>
            <person name="Zhang H."/>
        </authorList>
    </citation>
    <scope>NUCLEOTIDE SEQUENCE [LARGE SCALE GENOMIC DNA]</scope>
    <source>
        <strain evidence="5 6">DSM 17029</strain>
    </source>
</reference>
<evidence type="ECO:0000259" key="3">
    <source>
        <dbReference type="Pfam" id="PF05043"/>
    </source>
</evidence>
<name>A0A1L8RFL0_9ENTE</name>
<feature type="domain" description="Mga helix-turn-helix" evidence="3">
    <location>
        <begin position="84"/>
        <end position="163"/>
    </location>
</feature>
<dbReference type="EMBL" id="JXKH01000004">
    <property type="protein sequence ID" value="OJG18571.1"/>
    <property type="molecule type" value="Genomic_DNA"/>
</dbReference>
<comment type="caution">
    <text evidence="5">The sequence shown here is derived from an EMBL/GenBank/DDBJ whole genome shotgun (WGS) entry which is preliminary data.</text>
</comment>
<evidence type="ECO:0000256" key="1">
    <source>
        <dbReference type="ARBA" id="ARBA00023015"/>
    </source>
</evidence>
<dbReference type="AlphaFoldDB" id="A0A1L8RFL0"/>
<dbReference type="Pfam" id="PF05043">
    <property type="entry name" value="Mga"/>
    <property type="match status" value="1"/>
</dbReference>
<dbReference type="InterPro" id="IPR007737">
    <property type="entry name" value="Mga_HTH"/>
</dbReference>
<keyword evidence="6" id="KW-1185">Reference proteome</keyword>
<evidence type="ECO:0000313" key="5">
    <source>
        <dbReference type="EMBL" id="OJG18571.1"/>
    </source>
</evidence>
<protein>
    <recommendedName>
        <fullName evidence="7">Mga helix-turn-helix domain-containing protein</fullName>
    </recommendedName>
</protein>
<sequence>MLLLDKGKQLRFQILQFFLESDTPTVEIRRIAEQLKVSDYLVKQHLKRLKEDLADYPEVGIQFEVDEEKKEVLIQRVMPDEVFELSNIYLKNSEEFQLFYHLLTDPGQPLKHYGQALFLSTSKVYKIKQDLQTRLKPYELVIDTENRLAGDELTVRKNLFTFYLKKFHSLAFPFSKKLRHDLRVLVHYIEVELGHPLSEIERIKLIYLMSVQYYRIKSGAVIQHFKSFIEVKSDDPILLLIQWFLVTIGCPAHLIYKESAYVYMFLAVEKFFPVDHSRIHFPDVFEEKSDELLAWVDEISTVPIVAETRMILFHESMLINYKYLTYYSKIVDDYRDTFLLNYERSYPHLFFTVKEYLYNHSSQRVWKFRDQLLMEYIFIFTKYLPPTAYEDTVHVTIDFSMGEQFNDYIARSLQSMDNMTIQVTRGADQPCDIYLSDFSPLGARDHAILWSGPPNEKDWSFLMDTIAAVKKEKYLASKTDS</sequence>
<evidence type="ECO:0000259" key="4">
    <source>
        <dbReference type="Pfam" id="PF08279"/>
    </source>
</evidence>
<dbReference type="InterPro" id="IPR013196">
    <property type="entry name" value="HTH_11"/>
</dbReference>